<proteinExistence type="inferred from homology"/>
<protein>
    <recommendedName>
        <fullName evidence="1">Dipeptidase</fullName>
        <ecNumber evidence="1">3.4.-.-</ecNumber>
    </recommendedName>
</protein>
<evidence type="ECO:0000313" key="4">
    <source>
        <dbReference type="Proteomes" id="UP000280417"/>
    </source>
</evidence>
<feature type="transmembrane region" description="Helical" evidence="2">
    <location>
        <begin position="7"/>
        <end position="29"/>
    </location>
</feature>
<sequence>MEKKRPFLVVGVMSASVALLFTLVIGAYACMDILVGKDASVDGSVMTSHTVDGWYDGRIHVVPGQTFKEGAMAPVYWNIIGYEDPKPGEAPIKIGEIPQVRKTYTYFHTAYSHFNEHQLAIGETTIGQKDELKTFLGEKAIMTIEQLQVFALQRAKTAREAIRIMGSLAEKYGFLPSCAGMGECLTIADPNEAWVFEIFSVGPLWTPESGKPGAIWAAQRVPDDEIICVPNISRIREIDLNNPDYFMASPNYMQVAIDHGWYDPASGKPFIWQEAYTPKLGGWSLSSEWVRIRLYLVYSTVAPSLEWDPYAETESYPFSIKPEKKLSVQDIIDFQRSVLEGTVFDMTEDLDWLVPDGKGGMVKSPFCTPFPGKDMRKLLDITYHRPAARYGCSYGIVSQSRNWLPDPIGGVLWFYFDNPHTSIHVPIYAGVQEIPTSWKTFDWKKFSRDSARWAFMLADDLVNRRYQDAIKDLREVRDPLQAEFFAMQPAIEAAALELYKRDPELAKKFLTNYTRSCMERAEKAYWELNDYLISKYTNNTGLTP</sequence>
<reference evidence="3 4" key="1">
    <citation type="submission" date="2018-06" db="EMBL/GenBank/DDBJ databases">
        <title>Extensive metabolic versatility and redundancy in microbially diverse, dynamic hydrothermal sediments.</title>
        <authorList>
            <person name="Dombrowski N."/>
            <person name="Teske A."/>
            <person name="Baker B.J."/>
        </authorList>
    </citation>
    <scope>NUCLEOTIDE SEQUENCE [LARGE SCALE GENOMIC DNA]</scope>
    <source>
        <strain evidence="3">B3_G15</strain>
    </source>
</reference>
<dbReference type="Pfam" id="PF03577">
    <property type="entry name" value="Peptidase_C69"/>
    <property type="match status" value="1"/>
</dbReference>
<comment type="similarity">
    <text evidence="1">Belongs to the peptidase C69 family.</text>
</comment>
<keyword evidence="1" id="KW-0645">Protease</keyword>
<keyword evidence="2" id="KW-1133">Transmembrane helix</keyword>
<evidence type="ECO:0000313" key="3">
    <source>
        <dbReference type="EMBL" id="RLE15045.1"/>
    </source>
</evidence>
<dbReference type="GO" id="GO:0070004">
    <property type="term" value="F:cysteine-type exopeptidase activity"/>
    <property type="evidence" value="ECO:0007669"/>
    <property type="project" value="InterPro"/>
</dbReference>
<name>A0A662DHQ4_UNCAE</name>
<keyword evidence="1" id="KW-0224">Dipeptidase</keyword>
<comment type="catalytic activity">
    <reaction evidence="1">
        <text>an L-aminoacyl-L-amino acid + H2O = 2 an L-alpha-amino acid</text>
        <dbReference type="Rhea" id="RHEA:48940"/>
        <dbReference type="ChEBI" id="CHEBI:15377"/>
        <dbReference type="ChEBI" id="CHEBI:59869"/>
        <dbReference type="ChEBI" id="CHEBI:77460"/>
    </reaction>
</comment>
<dbReference type="AlphaFoldDB" id="A0A662DHQ4"/>
<keyword evidence="1" id="KW-0378">Hydrolase</keyword>
<dbReference type="GO" id="GO:0016805">
    <property type="term" value="F:dipeptidase activity"/>
    <property type="evidence" value="ECO:0007669"/>
    <property type="project" value="UniProtKB-KW"/>
</dbReference>
<dbReference type="PROSITE" id="PS51257">
    <property type="entry name" value="PROKAR_LIPOPROTEIN"/>
    <property type="match status" value="1"/>
</dbReference>
<accession>A0A662DHQ4</accession>
<dbReference type="EMBL" id="QMQA01000019">
    <property type="protein sequence ID" value="RLE15045.1"/>
    <property type="molecule type" value="Genomic_DNA"/>
</dbReference>
<dbReference type="GO" id="GO:0006508">
    <property type="term" value="P:proteolysis"/>
    <property type="evidence" value="ECO:0007669"/>
    <property type="project" value="UniProtKB-KW"/>
</dbReference>
<evidence type="ECO:0000256" key="1">
    <source>
        <dbReference type="RuleBase" id="RU364089"/>
    </source>
</evidence>
<dbReference type="PANTHER" id="PTHR12994:SF17">
    <property type="entry name" value="LD30995P"/>
    <property type="match status" value="1"/>
</dbReference>
<evidence type="ECO:0000256" key="2">
    <source>
        <dbReference type="SAM" id="Phobius"/>
    </source>
</evidence>
<gene>
    <name evidence="3" type="ORF">DRJ04_01225</name>
</gene>
<keyword evidence="2" id="KW-0812">Transmembrane</keyword>
<comment type="caution">
    <text evidence="3">The sequence shown here is derived from an EMBL/GenBank/DDBJ whole genome shotgun (WGS) entry which is preliminary data.</text>
</comment>
<dbReference type="EC" id="3.4.-.-" evidence="1"/>
<organism evidence="3 4">
    <name type="scientific">Aerophobetes bacterium</name>
    <dbReference type="NCBI Taxonomy" id="2030807"/>
    <lineage>
        <taxon>Bacteria</taxon>
        <taxon>Candidatus Aerophobota</taxon>
    </lineage>
</organism>
<keyword evidence="2" id="KW-0472">Membrane</keyword>
<dbReference type="PANTHER" id="PTHR12994">
    <property type="entry name" value="SECERNIN"/>
    <property type="match status" value="1"/>
</dbReference>
<dbReference type="Proteomes" id="UP000280417">
    <property type="component" value="Unassembled WGS sequence"/>
</dbReference>
<dbReference type="InterPro" id="IPR005322">
    <property type="entry name" value="Peptidase_C69"/>
</dbReference>